<organism evidence="3 4">
    <name type="scientific">Winmispira thermophila (strain ATCC 700085 / DSM 6578 / Z-1203)</name>
    <name type="common">Spirochaeta thermophila</name>
    <dbReference type="NCBI Taxonomy" id="869211"/>
    <lineage>
        <taxon>Bacteria</taxon>
        <taxon>Pseudomonadati</taxon>
        <taxon>Spirochaetota</taxon>
        <taxon>Spirochaetia</taxon>
        <taxon>Winmispirales</taxon>
        <taxon>Winmispiraceae</taxon>
        <taxon>Winmispira</taxon>
    </lineage>
</organism>
<evidence type="ECO:0000256" key="2">
    <source>
        <dbReference type="SAM" id="Phobius"/>
    </source>
</evidence>
<feature type="transmembrane region" description="Helical" evidence="2">
    <location>
        <begin position="14"/>
        <end position="34"/>
    </location>
</feature>
<proteinExistence type="predicted"/>
<keyword evidence="2" id="KW-0812">Transmembrane</keyword>
<dbReference type="EMBL" id="CP002903">
    <property type="protein sequence ID" value="AEJ61237.1"/>
    <property type="molecule type" value="Genomic_DNA"/>
</dbReference>
<dbReference type="STRING" id="869211.Spith_0963"/>
<dbReference type="RefSeq" id="WP_014624598.1">
    <property type="nucleotide sequence ID" value="NC_017583.1"/>
</dbReference>
<dbReference type="Proteomes" id="UP000007254">
    <property type="component" value="Chromosome"/>
</dbReference>
<evidence type="ECO:0000313" key="3">
    <source>
        <dbReference type="EMBL" id="AEJ61237.1"/>
    </source>
</evidence>
<gene>
    <name evidence="3" type="ordered locus">Spith_0963</name>
</gene>
<evidence type="ECO:0008006" key="5">
    <source>
        <dbReference type="Google" id="ProtNLM"/>
    </source>
</evidence>
<evidence type="ECO:0000313" key="4">
    <source>
        <dbReference type="Proteomes" id="UP000007254"/>
    </source>
</evidence>
<dbReference type="AlphaFoldDB" id="G0GCF2"/>
<name>G0GCF2_WINT7</name>
<dbReference type="KEGG" id="stq:Spith_0963"/>
<protein>
    <recommendedName>
        <fullName evidence="5">TonB C-terminal domain-containing protein</fullName>
    </recommendedName>
</protein>
<sequence length="288" mass="31473">MRTDLRLREDRKRAALSLALTVAIYLLVLIGFWITGLLRLEELSDVAGPVKVHLTTRGQQESPASTPRPLETPPPPSPAPTPLPTQPPAATPTSAPATPPVPPTTRPAATTTPSTPPSPTPAVITGREEGNTYTLGFSEAAGKVGRSIYVPIYLYMPLPSQLPRFVGENMVKDLRSKALFLRYYQEAGGAFSLVEQPPLDDRPDLWDALKRAGYDIGHAEYRHRPGLRPVTIQFSVDSHTRGSTLLSVTLVSSSGYSDIDEAVLYGFSRATFFNNTDRPIKGSFTYRF</sequence>
<evidence type="ECO:0000256" key="1">
    <source>
        <dbReference type="SAM" id="MobiDB-lite"/>
    </source>
</evidence>
<feature type="region of interest" description="Disordered" evidence="1">
    <location>
        <begin position="55"/>
        <end position="126"/>
    </location>
</feature>
<keyword evidence="4" id="KW-1185">Reference proteome</keyword>
<keyword evidence="2" id="KW-1133">Transmembrane helix</keyword>
<feature type="compositionally biased region" description="Pro residues" evidence="1">
    <location>
        <begin position="70"/>
        <end position="90"/>
    </location>
</feature>
<accession>G0GCF2</accession>
<reference evidence="3 4" key="1">
    <citation type="submission" date="2011-06" db="EMBL/GenBank/DDBJ databases">
        <title>The complete genome of Spirochaeta thermophila DSM 6578.</title>
        <authorList>
            <consortium name="US DOE Joint Genome Institute (JGI-PGF)"/>
            <person name="Lucas S."/>
            <person name="Lapidus A."/>
            <person name="Bruce D."/>
            <person name="Goodwin L."/>
            <person name="Pitluck S."/>
            <person name="Peters L."/>
            <person name="Kyrpides N."/>
            <person name="Mavromatis K."/>
            <person name="Ivanova N."/>
            <person name="Mikailova N."/>
            <person name="Pagani I."/>
            <person name="Chertkov O."/>
            <person name="Detter J.C."/>
            <person name="Tapia R."/>
            <person name="Han C."/>
            <person name="Land M."/>
            <person name="Hauser L."/>
            <person name="Markowitz V."/>
            <person name="Cheng J.-F."/>
            <person name="Hugenholtz P."/>
            <person name="Woyke T."/>
            <person name="Wu D."/>
            <person name="Spring S."/>
            <person name="Merkhoffer B."/>
            <person name="Schneider S."/>
            <person name="Klenk H.-P."/>
            <person name="Eisen J.A."/>
        </authorList>
    </citation>
    <scope>NUCLEOTIDE SEQUENCE [LARGE SCALE GENOMIC DNA]</scope>
    <source>
        <strain evidence="4">ATCC 700085 / DSM 6578 / Z-1203</strain>
    </source>
</reference>
<dbReference type="HOGENOM" id="CLU_966140_0_0_12"/>
<keyword evidence="2" id="KW-0472">Membrane</keyword>